<gene>
    <name evidence="5" type="ORF">SVUK_LOCUS10381</name>
</gene>
<dbReference type="Gene3D" id="1.10.10.1940">
    <property type="match status" value="4"/>
</dbReference>
<organism evidence="5 6">
    <name type="scientific">Strongylus vulgaris</name>
    <name type="common">Blood worm</name>
    <dbReference type="NCBI Taxonomy" id="40348"/>
    <lineage>
        <taxon>Eukaryota</taxon>
        <taxon>Metazoa</taxon>
        <taxon>Ecdysozoa</taxon>
        <taxon>Nematoda</taxon>
        <taxon>Chromadorea</taxon>
        <taxon>Rhabditida</taxon>
        <taxon>Rhabditina</taxon>
        <taxon>Rhabditomorpha</taxon>
        <taxon>Strongyloidea</taxon>
        <taxon>Strongylidae</taxon>
        <taxon>Strongylus</taxon>
    </lineage>
</organism>
<reference evidence="5 6" key="1">
    <citation type="submission" date="2018-11" db="EMBL/GenBank/DDBJ databases">
        <authorList>
            <consortium name="Pathogen Informatics"/>
        </authorList>
    </citation>
    <scope>NUCLEOTIDE SEQUENCE [LARGE SCALE GENOMIC DNA]</scope>
</reference>
<evidence type="ECO:0000256" key="3">
    <source>
        <dbReference type="PROSITE-ProRule" id="PRU01005"/>
    </source>
</evidence>
<dbReference type="EMBL" id="UYYB01095270">
    <property type="protein sequence ID" value="VDM75383.1"/>
    <property type="molecule type" value="Genomic_DNA"/>
</dbReference>
<comment type="caution">
    <text evidence="3">Lacks conserved residue(s) required for the propagation of feature annotation.</text>
</comment>
<accession>A0A3P7J4I6</accession>
<keyword evidence="6" id="KW-1185">Reference proteome</keyword>
<dbReference type="PANTHER" id="PTHR46219">
    <property type="entry name" value="PROTEIN CBG11138"/>
    <property type="match status" value="1"/>
</dbReference>
<dbReference type="Gene3D" id="1.10.10.1870">
    <property type="entry name" value="ShTK domain-like"/>
    <property type="match status" value="2"/>
</dbReference>
<sequence length="382" mass="42157">MDTLSVSQLLHLKISACQDLVHPRTGISDCPQRAYLCENPLYRQLMAEQCPLTCNKCTSTTPGPPPPAPPCQDLVHPRTGVSDCPQRAYLCENPLYRQLMAEQCPLTCNKCTSTTPGAPPPAPPCQDFVHPRTGVSDCPQRKHLCENPTYRQLMAEQCPLTCNKCNPTPNPIPTGATPSAPPCQDFVHPRTGVSDCPQRKHLCENPLYRQLMAEQCPLTCNKCNPASTTAAPAPVIIGMQKHNKCLKGLPEFGKVISYYTQLNNFFLWVNKKCLSHSTYSYSAPPPCQDYVHPVTGVSDCPQRKHLCENPIYRQVMAEQCPLTCNKCNGATNNVGPATTTCQDFVHPQTGISDCPQRVSLCKNAVYMDLMKEQCPKTCGYCV</sequence>
<evidence type="ECO:0000256" key="1">
    <source>
        <dbReference type="ARBA" id="ARBA00022729"/>
    </source>
</evidence>
<dbReference type="PANTHER" id="PTHR46219:SF5">
    <property type="entry name" value="SHKT DOMAIN-CONTAINING PROTEIN"/>
    <property type="match status" value="1"/>
</dbReference>
<dbReference type="InterPro" id="IPR003582">
    <property type="entry name" value="ShKT_dom"/>
</dbReference>
<evidence type="ECO:0000313" key="5">
    <source>
        <dbReference type="EMBL" id="VDM75383.1"/>
    </source>
</evidence>
<dbReference type="Proteomes" id="UP000270094">
    <property type="component" value="Unassembled WGS sequence"/>
</dbReference>
<protein>
    <recommendedName>
        <fullName evidence="4">ShKT domain-containing protein</fullName>
    </recommendedName>
</protein>
<dbReference type="OrthoDB" id="5860670at2759"/>
<dbReference type="PROSITE" id="PS51670">
    <property type="entry name" value="SHKT"/>
    <property type="match status" value="1"/>
</dbReference>
<dbReference type="AlphaFoldDB" id="A0A3P7J4I6"/>
<evidence type="ECO:0000256" key="2">
    <source>
        <dbReference type="ARBA" id="ARBA00023157"/>
    </source>
</evidence>
<evidence type="ECO:0000259" key="4">
    <source>
        <dbReference type="PROSITE" id="PS51670"/>
    </source>
</evidence>
<feature type="domain" description="ShKT" evidence="4">
    <location>
        <begin position="341"/>
        <end position="381"/>
    </location>
</feature>
<dbReference type="SMART" id="SM00254">
    <property type="entry name" value="ShKT"/>
    <property type="match status" value="6"/>
</dbReference>
<dbReference type="Pfam" id="PF01549">
    <property type="entry name" value="ShK"/>
    <property type="match status" value="6"/>
</dbReference>
<name>A0A3P7J4I6_STRVU</name>
<proteinExistence type="predicted"/>
<evidence type="ECO:0000313" key="6">
    <source>
        <dbReference type="Proteomes" id="UP000270094"/>
    </source>
</evidence>
<dbReference type="FunFam" id="1.10.10.1940:FF:000002">
    <property type="entry name" value="PHAryngeal gland Toxin-related"/>
    <property type="match status" value="3"/>
</dbReference>
<keyword evidence="2" id="KW-1015">Disulfide bond</keyword>
<keyword evidence="1" id="KW-0732">Signal</keyword>